<gene>
    <name evidence="4" type="ORF">ADIS_3745</name>
</gene>
<evidence type="ECO:0000256" key="1">
    <source>
        <dbReference type="PROSITE-ProRule" id="PRU00169"/>
    </source>
</evidence>
<dbReference type="InterPro" id="IPR011006">
    <property type="entry name" value="CheY-like_superfamily"/>
</dbReference>
<dbReference type="Pfam" id="PF00072">
    <property type="entry name" value="Response_reg"/>
    <property type="match status" value="1"/>
</dbReference>
<sequence>MIRAVIIDDEPLAQDILEEFLGDHADVQVVGRYLNGFDGVKGIQELRPDLVFLDVQMPKINGFELLELVEYLPAVIFMTAYDTYALKAFEVQALDYLLKPYSKDRLAQALDRCRKDRENRKGTQLRYLVERPRSVETLTRVVVKSGNKIDVIPVAEIQYLCAEDDYVGIVTATGRHLKLGSMQYFSEALDPLKFVRVHRSYIVNIDEVTRIEPYEKSRQQLVLRSGQRIPMSRQGAMRLNEVFRT</sequence>
<feature type="domain" description="HTH LytTR-type" evidence="3">
    <location>
        <begin position="141"/>
        <end position="245"/>
    </location>
</feature>
<dbReference type="PANTHER" id="PTHR37299">
    <property type="entry name" value="TRANSCRIPTIONAL REGULATOR-RELATED"/>
    <property type="match status" value="1"/>
</dbReference>
<dbReference type="OrthoDB" id="1646880at2"/>
<dbReference type="RefSeq" id="WP_010855876.1">
    <property type="nucleotide sequence ID" value="NZ_AQHR01000096.1"/>
</dbReference>
<dbReference type="SUPFAM" id="SSF52172">
    <property type="entry name" value="CheY-like"/>
    <property type="match status" value="1"/>
</dbReference>
<dbReference type="Pfam" id="PF04397">
    <property type="entry name" value="LytTR"/>
    <property type="match status" value="1"/>
</dbReference>
<comment type="caution">
    <text evidence="4">The sequence shown here is derived from an EMBL/GenBank/DDBJ whole genome shotgun (WGS) entry which is preliminary data.</text>
</comment>
<dbReference type="PATRIC" id="fig|1288963.3.peg.3738"/>
<keyword evidence="1" id="KW-0597">Phosphoprotein</keyword>
<dbReference type="PROSITE" id="PS50930">
    <property type="entry name" value="HTH_LYTTR"/>
    <property type="match status" value="1"/>
</dbReference>
<evidence type="ECO:0000259" key="3">
    <source>
        <dbReference type="PROSITE" id="PS50930"/>
    </source>
</evidence>
<dbReference type="SMART" id="SM00448">
    <property type="entry name" value="REC"/>
    <property type="match status" value="1"/>
</dbReference>
<keyword evidence="5" id="KW-1185">Reference proteome</keyword>
<evidence type="ECO:0000259" key="2">
    <source>
        <dbReference type="PROSITE" id="PS50110"/>
    </source>
</evidence>
<dbReference type="InterPro" id="IPR001789">
    <property type="entry name" value="Sig_transdc_resp-reg_receiver"/>
</dbReference>
<dbReference type="SMART" id="SM00850">
    <property type="entry name" value="LytTR"/>
    <property type="match status" value="1"/>
</dbReference>
<dbReference type="Proteomes" id="UP000013909">
    <property type="component" value="Unassembled WGS sequence"/>
</dbReference>
<dbReference type="EMBL" id="AQHR01000096">
    <property type="protein sequence ID" value="EON75854.1"/>
    <property type="molecule type" value="Genomic_DNA"/>
</dbReference>
<protein>
    <submittedName>
        <fullName evidence="4">Two-component system response regulator</fullName>
    </submittedName>
</protein>
<dbReference type="PANTHER" id="PTHR37299:SF1">
    <property type="entry name" value="STAGE 0 SPORULATION PROTEIN A HOMOLOG"/>
    <property type="match status" value="1"/>
</dbReference>
<dbReference type="STRING" id="1232681.ADIS_3745"/>
<dbReference type="PROSITE" id="PS50110">
    <property type="entry name" value="RESPONSE_REGULATORY"/>
    <property type="match status" value="1"/>
</dbReference>
<dbReference type="AlphaFoldDB" id="R7ZPA2"/>
<accession>R7ZPA2</accession>
<dbReference type="InterPro" id="IPR046947">
    <property type="entry name" value="LytR-like"/>
</dbReference>
<feature type="domain" description="Response regulatory" evidence="2">
    <location>
        <begin position="3"/>
        <end position="114"/>
    </location>
</feature>
<proteinExistence type="predicted"/>
<dbReference type="InterPro" id="IPR007492">
    <property type="entry name" value="LytTR_DNA-bd_dom"/>
</dbReference>
<evidence type="ECO:0000313" key="4">
    <source>
        <dbReference type="EMBL" id="EON75854.1"/>
    </source>
</evidence>
<dbReference type="GO" id="GO:0000156">
    <property type="term" value="F:phosphorelay response regulator activity"/>
    <property type="evidence" value="ECO:0007669"/>
    <property type="project" value="InterPro"/>
</dbReference>
<dbReference type="Gene3D" id="3.40.50.2300">
    <property type="match status" value="1"/>
</dbReference>
<feature type="modified residue" description="4-aspartylphosphate" evidence="1">
    <location>
        <position position="54"/>
    </location>
</feature>
<reference evidence="4 5" key="1">
    <citation type="submission" date="2013-02" db="EMBL/GenBank/DDBJ databases">
        <title>A novel strain isolated from Lonar lake, Maharashtra, India.</title>
        <authorList>
            <person name="Singh A."/>
        </authorList>
    </citation>
    <scope>NUCLEOTIDE SEQUENCE [LARGE SCALE GENOMIC DNA]</scope>
    <source>
        <strain evidence="4 5">AK24</strain>
    </source>
</reference>
<evidence type="ECO:0000313" key="5">
    <source>
        <dbReference type="Proteomes" id="UP000013909"/>
    </source>
</evidence>
<name>R7ZPA2_9BACT</name>
<organism evidence="4 5">
    <name type="scientific">Lunatimonas lonarensis</name>
    <dbReference type="NCBI Taxonomy" id="1232681"/>
    <lineage>
        <taxon>Bacteria</taxon>
        <taxon>Pseudomonadati</taxon>
        <taxon>Bacteroidota</taxon>
        <taxon>Cytophagia</taxon>
        <taxon>Cytophagales</taxon>
        <taxon>Cyclobacteriaceae</taxon>
    </lineage>
</organism>
<dbReference type="Gene3D" id="2.40.50.1020">
    <property type="entry name" value="LytTr DNA-binding domain"/>
    <property type="match status" value="1"/>
</dbReference>
<dbReference type="GO" id="GO:0003677">
    <property type="term" value="F:DNA binding"/>
    <property type="evidence" value="ECO:0007669"/>
    <property type="project" value="InterPro"/>
</dbReference>